<dbReference type="PANTHER" id="PTHR46729:SF1">
    <property type="entry name" value="LEUKOCYTE RECEPTOR CLUSTER MEMBER 9"/>
    <property type="match status" value="1"/>
</dbReference>
<dbReference type="InterPro" id="IPR042653">
    <property type="entry name" value="Leng9"/>
</dbReference>
<accession>A0A2P6MYU2</accession>
<evidence type="ECO:0000313" key="2">
    <source>
        <dbReference type="EMBL" id="PRP76872.1"/>
    </source>
</evidence>
<dbReference type="PANTHER" id="PTHR46729">
    <property type="entry name" value="LEUKOCYTE RECEPTOR CLUSTER MEMBER 9"/>
    <property type="match status" value="1"/>
</dbReference>
<protein>
    <recommendedName>
        <fullName evidence="1">MJ1316 RNA cyclic group end recognition domain-containing protein</fullName>
    </recommendedName>
</protein>
<dbReference type="AlphaFoldDB" id="A0A2P6MYU2"/>
<reference evidence="2 3" key="1">
    <citation type="journal article" date="2018" name="Genome Biol. Evol.">
        <title>Multiple Roots of Fruiting Body Formation in Amoebozoa.</title>
        <authorList>
            <person name="Hillmann F."/>
            <person name="Forbes G."/>
            <person name="Novohradska S."/>
            <person name="Ferling I."/>
            <person name="Riege K."/>
            <person name="Groth M."/>
            <person name="Westermann M."/>
            <person name="Marz M."/>
            <person name="Spaller T."/>
            <person name="Winckler T."/>
            <person name="Schaap P."/>
            <person name="Glockner G."/>
        </authorList>
    </citation>
    <scope>NUCLEOTIDE SEQUENCE [LARGE SCALE GENOMIC DNA]</scope>
    <source>
        <strain evidence="2 3">Jena</strain>
    </source>
</reference>
<dbReference type="InParanoid" id="A0A2P6MYU2"/>
<evidence type="ECO:0000259" key="1">
    <source>
        <dbReference type="Pfam" id="PF04457"/>
    </source>
</evidence>
<dbReference type="EMBL" id="MDYQ01000295">
    <property type="protein sequence ID" value="PRP76872.1"/>
    <property type="molecule type" value="Genomic_DNA"/>
</dbReference>
<gene>
    <name evidence="2" type="ORF">PROFUN_13216</name>
</gene>
<proteinExistence type="predicted"/>
<comment type="caution">
    <text evidence="2">The sequence shown here is derived from an EMBL/GenBank/DDBJ whole genome shotgun (WGS) entry which is preliminary data.</text>
</comment>
<dbReference type="Proteomes" id="UP000241769">
    <property type="component" value="Unassembled WGS sequence"/>
</dbReference>
<dbReference type="OrthoDB" id="19211at2759"/>
<name>A0A2P6MYU2_9EUKA</name>
<dbReference type="InterPro" id="IPR040459">
    <property type="entry name" value="MJ1316"/>
</dbReference>
<sequence length="178" mass="20888">MKNKGTTSKKEQDSQTLEKLFPEVMVFLRCHLNRYQEGATEAWSIYKTSGYSVEKTIKLLCRGNSLLYEKKMEEFKQSRITKKTPTQVEEVAPKKTGKTAEEVYSRLQWDEHLNKEETTIGYEDRFIGIQEIPFEQFAENRDLVGEVFIPWHRIRYFRTGDEVIWSRQAPLVAIPADS</sequence>
<keyword evidence="3" id="KW-1185">Reference proteome</keyword>
<feature type="domain" description="MJ1316 RNA cyclic group end recognition" evidence="1">
    <location>
        <begin position="98"/>
        <end position="167"/>
    </location>
</feature>
<organism evidence="2 3">
    <name type="scientific">Planoprotostelium fungivorum</name>
    <dbReference type="NCBI Taxonomy" id="1890364"/>
    <lineage>
        <taxon>Eukaryota</taxon>
        <taxon>Amoebozoa</taxon>
        <taxon>Evosea</taxon>
        <taxon>Variosea</taxon>
        <taxon>Cavosteliida</taxon>
        <taxon>Cavosteliaceae</taxon>
        <taxon>Planoprotostelium</taxon>
    </lineage>
</organism>
<dbReference type="Pfam" id="PF04457">
    <property type="entry name" value="MJ1316"/>
    <property type="match status" value="1"/>
</dbReference>
<evidence type="ECO:0000313" key="3">
    <source>
        <dbReference type="Proteomes" id="UP000241769"/>
    </source>
</evidence>